<dbReference type="PANTHER" id="PTHR43768">
    <property type="entry name" value="TREHALOSE 6-PHOSPHATE PHOSPHATASE"/>
    <property type="match status" value="1"/>
</dbReference>
<comment type="pathway">
    <text evidence="3">Glycan biosynthesis; trehalose biosynthesis.</text>
</comment>
<comment type="function">
    <text evidence="2 3">Removes the phosphate from trehalose 6-phosphate to produce free trehalose.</text>
</comment>
<comment type="similarity">
    <text evidence="3">Belongs to the trehalose phosphatase family.</text>
</comment>
<dbReference type="PANTHER" id="PTHR43768:SF3">
    <property type="entry name" value="TREHALOSE 6-PHOSPHATE PHOSPHATASE"/>
    <property type="match status" value="1"/>
</dbReference>
<evidence type="ECO:0000256" key="3">
    <source>
        <dbReference type="RuleBase" id="RU361117"/>
    </source>
</evidence>
<dbReference type="Proteomes" id="UP000635606">
    <property type="component" value="Unassembled WGS sequence"/>
</dbReference>
<organism evidence="4 5">
    <name type="scientific">Virgisporangium ochraceum</name>
    <dbReference type="NCBI Taxonomy" id="65505"/>
    <lineage>
        <taxon>Bacteria</taxon>
        <taxon>Bacillati</taxon>
        <taxon>Actinomycetota</taxon>
        <taxon>Actinomycetes</taxon>
        <taxon>Micromonosporales</taxon>
        <taxon>Micromonosporaceae</taxon>
        <taxon>Virgisporangium</taxon>
    </lineage>
</organism>
<comment type="caution">
    <text evidence="4">The sequence shown here is derived from an EMBL/GenBank/DDBJ whole genome shotgun (WGS) entry which is preliminary data.</text>
</comment>
<protein>
    <recommendedName>
        <fullName evidence="3">Trehalose 6-phosphate phosphatase</fullName>
        <ecNumber evidence="3">3.1.3.12</ecNumber>
    </recommendedName>
</protein>
<keyword evidence="3" id="KW-0479">Metal-binding</keyword>
<dbReference type="UniPathway" id="UPA00299"/>
<dbReference type="GO" id="GO:0004805">
    <property type="term" value="F:trehalose-phosphatase activity"/>
    <property type="evidence" value="ECO:0007669"/>
    <property type="project" value="UniProtKB-EC"/>
</dbReference>
<sequence length="254" mass="26650">MTSELTSAIERVARVPTLLVSADFDGTLAPIVENPMEAAPLPEAVAAIEGLAALPRTAVALISGRARADLAVLTGLSPVVHLVGSHGSEFGTGFVDELTEDRQKLLGDVERELTTLVGHEPGVRLEVKPASVAVHVRTAARDVAQRVAEAVRGGPATWPDVVVTNGKEVIELSVITTHKGTALDTLRAQLSASAVVFVGDDVTDENAFAHLDGSDVGVKVGPGDTRARYRVDTPHDAARLLALLLDTRRGFLQA</sequence>
<proteinExistence type="inferred from homology"/>
<evidence type="ECO:0000256" key="2">
    <source>
        <dbReference type="ARBA" id="ARBA00024179"/>
    </source>
</evidence>
<dbReference type="Gene3D" id="3.30.70.1020">
    <property type="entry name" value="Trehalose-6-phosphate phosphatase related protein, domain 2"/>
    <property type="match status" value="1"/>
</dbReference>
<dbReference type="InterPro" id="IPR003337">
    <property type="entry name" value="Trehalose_PPase"/>
</dbReference>
<comment type="cofactor">
    <cofactor evidence="3">
        <name>Mg(2+)</name>
        <dbReference type="ChEBI" id="CHEBI:18420"/>
    </cofactor>
</comment>
<gene>
    <name evidence="4" type="ORF">Voc01_026240</name>
</gene>
<evidence type="ECO:0000313" key="5">
    <source>
        <dbReference type="Proteomes" id="UP000635606"/>
    </source>
</evidence>
<keyword evidence="1 3" id="KW-0378">Hydrolase</keyword>
<accession>A0A8J4ED95</accession>
<name>A0A8J4ED95_9ACTN</name>
<dbReference type="SUPFAM" id="SSF56784">
    <property type="entry name" value="HAD-like"/>
    <property type="match status" value="1"/>
</dbReference>
<keyword evidence="3" id="KW-0460">Magnesium</keyword>
<dbReference type="InterPro" id="IPR036412">
    <property type="entry name" value="HAD-like_sf"/>
</dbReference>
<dbReference type="CDD" id="cd01627">
    <property type="entry name" value="HAD_TPP"/>
    <property type="match status" value="1"/>
</dbReference>
<dbReference type="NCBIfam" id="TIGR00685">
    <property type="entry name" value="T6PP"/>
    <property type="match status" value="1"/>
</dbReference>
<dbReference type="AlphaFoldDB" id="A0A8J4ED95"/>
<evidence type="ECO:0000256" key="1">
    <source>
        <dbReference type="ARBA" id="ARBA00022801"/>
    </source>
</evidence>
<dbReference type="Gene3D" id="3.40.50.1000">
    <property type="entry name" value="HAD superfamily/HAD-like"/>
    <property type="match status" value="1"/>
</dbReference>
<comment type="catalytic activity">
    <reaction evidence="3">
        <text>alpha,alpha-trehalose 6-phosphate + H2O = alpha,alpha-trehalose + phosphate</text>
        <dbReference type="Rhea" id="RHEA:23420"/>
        <dbReference type="ChEBI" id="CHEBI:15377"/>
        <dbReference type="ChEBI" id="CHEBI:16551"/>
        <dbReference type="ChEBI" id="CHEBI:43474"/>
        <dbReference type="ChEBI" id="CHEBI:58429"/>
        <dbReference type="EC" id="3.1.3.12"/>
    </reaction>
</comment>
<evidence type="ECO:0000313" key="4">
    <source>
        <dbReference type="EMBL" id="GIJ67707.1"/>
    </source>
</evidence>
<dbReference type="GO" id="GO:0005992">
    <property type="term" value="P:trehalose biosynthetic process"/>
    <property type="evidence" value="ECO:0007669"/>
    <property type="project" value="UniProtKB-UniPathway"/>
</dbReference>
<reference evidence="4" key="1">
    <citation type="submission" date="2021-01" db="EMBL/GenBank/DDBJ databases">
        <title>Whole genome shotgun sequence of Virgisporangium ochraceum NBRC 16418.</title>
        <authorList>
            <person name="Komaki H."/>
            <person name="Tamura T."/>
        </authorList>
    </citation>
    <scope>NUCLEOTIDE SEQUENCE</scope>
    <source>
        <strain evidence="4">NBRC 16418</strain>
    </source>
</reference>
<dbReference type="EC" id="3.1.3.12" evidence="3"/>
<dbReference type="InterPro" id="IPR023214">
    <property type="entry name" value="HAD_sf"/>
</dbReference>
<dbReference type="InterPro" id="IPR044651">
    <property type="entry name" value="OTSB-like"/>
</dbReference>
<dbReference type="EMBL" id="BOPH01000031">
    <property type="protein sequence ID" value="GIJ67707.1"/>
    <property type="molecule type" value="Genomic_DNA"/>
</dbReference>
<keyword evidence="5" id="KW-1185">Reference proteome</keyword>
<dbReference type="GO" id="GO:0046872">
    <property type="term" value="F:metal ion binding"/>
    <property type="evidence" value="ECO:0007669"/>
    <property type="project" value="UniProtKB-KW"/>
</dbReference>
<dbReference type="Pfam" id="PF02358">
    <property type="entry name" value="Trehalose_PPase"/>
    <property type="match status" value="1"/>
</dbReference>